<sequence>MNILVAFGPSEDSFFLGGGRRACYNNIPQSLVDKINTGQLPVMETSWISIDKTGKYWCAEKFTGRQPTGESSRAYQITDTNISSTLQQHIDQSGAQYVSFPEYDGVADDPPFFVKHKNRGDWNASLPTQYSKAIKELQDTLPTFTDQLKWIIFGSGGTYLIQVDQGYIANVEGPHEDPNHLLNKVLTEFGNGAWNIDRGSTLCLYDHRYFYLKFKNARTGSVEMRYHLPPVMENKVVELLALSRTAAEQHGNF</sequence>
<accession>A0A5C3LGD0</accession>
<dbReference type="AlphaFoldDB" id="A0A5C3LGD0"/>
<dbReference type="OrthoDB" id="3006414at2759"/>
<protein>
    <submittedName>
        <fullName evidence="1">Uncharacterized protein</fullName>
    </submittedName>
</protein>
<proteinExistence type="predicted"/>
<reference evidence="1 2" key="1">
    <citation type="journal article" date="2019" name="Nat. Ecol. Evol.">
        <title>Megaphylogeny resolves global patterns of mushroom evolution.</title>
        <authorList>
            <person name="Varga T."/>
            <person name="Krizsan K."/>
            <person name="Foldi C."/>
            <person name="Dima B."/>
            <person name="Sanchez-Garcia M."/>
            <person name="Sanchez-Ramirez S."/>
            <person name="Szollosi G.J."/>
            <person name="Szarkandi J.G."/>
            <person name="Papp V."/>
            <person name="Albert L."/>
            <person name="Andreopoulos W."/>
            <person name="Angelini C."/>
            <person name="Antonin V."/>
            <person name="Barry K.W."/>
            <person name="Bougher N.L."/>
            <person name="Buchanan P."/>
            <person name="Buyck B."/>
            <person name="Bense V."/>
            <person name="Catcheside P."/>
            <person name="Chovatia M."/>
            <person name="Cooper J."/>
            <person name="Damon W."/>
            <person name="Desjardin D."/>
            <person name="Finy P."/>
            <person name="Geml J."/>
            <person name="Haridas S."/>
            <person name="Hughes K."/>
            <person name="Justo A."/>
            <person name="Karasinski D."/>
            <person name="Kautmanova I."/>
            <person name="Kiss B."/>
            <person name="Kocsube S."/>
            <person name="Kotiranta H."/>
            <person name="LaButti K.M."/>
            <person name="Lechner B.E."/>
            <person name="Liimatainen K."/>
            <person name="Lipzen A."/>
            <person name="Lukacs Z."/>
            <person name="Mihaltcheva S."/>
            <person name="Morgado L.N."/>
            <person name="Niskanen T."/>
            <person name="Noordeloos M.E."/>
            <person name="Ohm R.A."/>
            <person name="Ortiz-Santana B."/>
            <person name="Ovrebo C."/>
            <person name="Racz N."/>
            <person name="Riley R."/>
            <person name="Savchenko A."/>
            <person name="Shiryaev A."/>
            <person name="Soop K."/>
            <person name="Spirin V."/>
            <person name="Szebenyi C."/>
            <person name="Tomsovsky M."/>
            <person name="Tulloss R.E."/>
            <person name="Uehling J."/>
            <person name="Grigoriev I.V."/>
            <person name="Vagvolgyi C."/>
            <person name="Papp T."/>
            <person name="Martin F.M."/>
            <person name="Miettinen O."/>
            <person name="Hibbett D.S."/>
            <person name="Nagy L.G."/>
        </authorList>
    </citation>
    <scope>NUCLEOTIDE SEQUENCE [LARGE SCALE GENOMIC DNA]</scope>
    <source>
        <strain evidence="1 2">CBS 166.37</strain>
    </source>
</reference>
<keyword evidence="2" id="KW-1185">Reference proteome</keyword>
<gene>
    <name evidence="1" type="ORF">BDQ12DRAFT_618315</name>
</gene>
<evidence type="ECO:0000313" key="2">
    <source>
        <dbReference type="Proteomes" id="UP000308652"/>
    </source>
</evidence>
<dbReference type="EMBL" id="ML213710">
    <property type="protein sequence ID" value="TFK31762.1"/>
    <property type="molecule type" value="Genomic_DNA"/>
</dbReference>
<dbReference type="Proteomes" id="UP000308652">
    <property type="component" value="Unassembled WGS sequence"/>
</dbReference>
<evidence type="ECO:0000313" key="1">
    <source>
        <dbReference type="EMBL" id="TFK31762.1"/>
    </source>
</evidence>
<organism evidence="1 2">
    <name type="scientific">Crucibulum laeve</name>
    <dbReference type="NCBI Taxonomy" id="68775"/>
    <lineage>
        <taxon>Eukaryota</taxon>
        <taxon>Fungi</taxon>
        <taxon>Dikarya</taxon>
        <taxon>Basidiomycota</taxon>
        <taxon>Agaricomycotina</taxon>
        <taxon>Agaricomycetes</taxon>
        <taxon>Agaricomycetidae</taxon>
        <taxon>Agaricales</taxon>
        <taxon>Agaricineae</taxon>
        <taxon>Nidulariaceae</taxon>
        <taxon>Crucibulum</taxon>
    </lineage>
</organism>
<name>A0A5C3LGD0_9AGAR</name>